<dbReference type="Proteomes" id="UP000728185">
    <property type="component" value="Unassembled WGS sequence"/>
</dbReference>
<gene>
    <name evidence="3" type="ORF">FBUS_07109</name>
</gene>
<accession>A0A8E0VIQ3</accession>
<dbReference type="SUPFAM" id="SSF49562">
    <property type="entry name" value="C2 domain (Calcium/lipid-binding domain, CaLB)"/>
    <property type="match status" value="1"/>
</dbReference>
<dbReference type="InterPro" id="IPR000008">
    <property type="entry name" value="C2_dom"/>
</dbReference>
<dbReference type="OrthoDB" id="1562946at2759"/>
<dbReference type="PANTHER" id="PTHR10194:SF60">
    <property type="entry name" value="RAS GTPASE-ACTIVATING PROTEIN RASKOL"/>
    <property type="match status" value="1"/>
</dbReference>
<dbReference type="Gene3D" id="2.60.40.150">
    <property type="entry name" value="C2 domain"/>
    <property type="match status" value="1"/>
</dbReference>
<dbReference type="InterPro" id="IPR039360">
    <property type="entry name" value="Ras_GTPase"/>
</dbReference>
<sequence>MAVSESVIREQSNDHNLRMNSSAEFRGTGSLMDLVDNSFIFQPSAFTLPNNPCRLFLPNQEGTHSLPLRCGNTVIKSTVQSTNPTDDRSAERLRKTHSSRSLTSIPDGPYNDIWAGSITLRRTAKPNLENERHRENSLRLSILEARNLPSKRRYYCDICLDRTLYARTTSKTASSEVFWAEDFDLNNLPNVSFMTISLYKEAETVSKELRRFGTSRMSAKKLRKTQNQLVGFVTVPSSEITSRNDVQVWLTLQPPVESSDRDLALFHLAAVGTIPIAHNPMDDTIRPDESSVLQSSNSFITLNGKQPFATVDHPDQSTMPQIRIRARYRSVDVLPHRDYWVLKAFLLEHGLLLTNWLDTILPVKTKEEVANSLVGLHECNGTLVNFLTDLVVSEVSKLGESHTACMLFNVNGYFLIFSNTTHVASSFSHFISSLW</sequence>
<name>A0A8E0VIQ3_9TREM</name>
<dbReference type="PANTHER" id="PTHR10194">
    <property type="entry name" value="RAS GTPASE-ACTIVATING PROTEINS"/>
    <property type="match status" value="1"/>
</dbReference>
<feature type="region of interest" description="Disordered" evidence="1">
    <location>
        <begin position="78"/>
        <end position="104"/>
    </location>
</feature>
<dbReference type="InterPro" id="IPR008936">
    <property type="entry name" value="Rho_GTPase_activation_prot"/>
</dbReference>
<comment type="caution">
    <text evidence="3">The sequence shown here is derived from an EMBL/GenBank/DDBJ whole genome shotgun (WGS) entry which is preliminary data.</text>
</comment>
<dbReference type="SUPFAM" id="SSF48350">
    <property type="entry name" value="GTPase activation domain, GAP"/>
    <property type="match status" value="1"/>
</dbReference>
<keyword evidence="4" id="KW-1185">Reference proteome</keyword>
<dbReference type="AlphaFoldDB" id="A0A8E0VIQ3"/>
<evidence type="ECO:0000313" key="3">
    <source>
        <dbReference type="EMBL" id="KAA0195912.1"/>
    </source>
</evidence>
<organism evidence="3 4">
    <name type="scientific">Fasciolopsis buskii</name>
    <dbReference type="NCBI Taxonomy" id="27845"/>
    <lineage>
        <taxon>Eukaryota</taxon>
        <taxon>Metazoa</taxon>
        <taxon>Spiralia</taxon>
        <taxon>Lophotrochozoa</taxon>
        <taxon>Platyhelminthes</taxon>
        <taxon>Trematoda</taxon>
        <taxon>Digenea</taxon>
        <taxon>Plagiorchiida</taxon>
        <taxon>Echinostomata</taxon>
        <taxon>Echinostomatoidea</taxon>
        <taxon>Fasciolidae</taxon>
        <taxon>Fasciolopsis</taxon>
    </lineage>
</organism>
<feature type="domain" description="C2" evidence="2">
    <location>
        <begin position="137"/>
        <end position="249"/>
    </location>
</feature>
<reference evidence="3" key="1">
    <citation type="submission" date="2019-05" db="EMBL/GenBank/DDBJ databases">
        <title>Annotation for the trematode Fasciolopsis buski.</title>
        <authorList>
            <person name="Choi Y.-J."/>
        </authorList>
    </citation>
    <scope>NUCLEOTIDE SEQUENCE</scope>
    <source>
        <strain evidence="3">HT</strain>
        <tissue evidence="3">Whole worm</tissue>
    </source>
</reference>
<dbReference type="EMBL" id="LUCM01003360">
    <property type="protein sequence ID" value="KAA0195912.1"/>
    <property type="molecule type" value="Genomic_DNA"/>
</dbReference>
<dbReference type="CDD" id="cd04013">
    <property type="entry name" value="C2_SynGAP_like"/>
    <property type="match status" value="1"/>
</dbReference>
<evidence type="ECO:0000313" key="4">
    <source>
        <dbReference type="Proteomes" id="UP000728185"/>
    </source>
</evidence>
<evidence type="ECO:0000256" key="1">
    <source>
        <dbReference type="SAM" id="MobiDB-lite"/>
    </source>
</evidence>
<protein>
    <submittedName>
        <fullName evidence="3">Synaptic ras gtpase activating protein syngap</fullName>
    </submittedName>
</protein>
<evidence type="ECO:0000259" key="2">
    <source>
        <dbReference type="SMART" id="SM00239"/>
    </source>
</evidence>
<dbReference type="InterPro" id="IPR035892">
    <property type="entry name" value="C2_domain_sf"/>
</dbReference>
<dbReference type="SMART" id="SM00239">
    <property type="entry name" value="C2"/>
    <property type="match status" value="1"/>
</dbReference>
<proteinExistence type="predicted"/>